<organism evidence="1 2">
    <name type="scientific">Tamilnaduibacter salinus</name>
    <dbReference type="NCBI Taxonomy" id="1484056"/>
    <lineage>
        <taxon>Bacteria</taxon>
        <taxon>Pseudomonadati</taxon>
        <taxon>Pseudomonadota</taxon>
        <taxon>Gammaproteobacteria</taxon>
        <taxon>Pseudomonadales</taxon>
        <taxon>Marinobacteraceae</taxon>
        <taxon>Tamilnaduibacter</taxon>
    </lineage>
</organism>
<dbReference type="AlphaFoldDB" id="A0A2A2I5R4"/>
<protein>
    <submittedName>
        <fullName evidence="1">Uncharacterized protein</fullName>
    </submittedName>
</protein>
<comment type="caution">
    <text evidence="1">The sequence shown here is derived from an EMBL/GenBank/DDBJ whole genome shotgun (WGS) entry which is preliminary data.</text>
</comment>
<dbReference type="EMBL" id="NMPM01000011">
    <property type="protein sequence ID" value="PAV26987.1"/>
    <property type="molecule type" value="Genomic_DNA"/>
</dbReference>
<sequence length="166" mass="18342">MGLPQFLDIEFAATATGYLPTAMAWSLADGRMKTVVVTPEDDWLPDDPDDHELDLTYLQEQGAPALDVVQEMSEDLGDTTVFVDGLDPDESLLEWLFESLGRPLPFEVTTVDRLIHGVDSGELEDWRRELMVTHGLEPQLPESGVYALLLLARDAGLIQGMEAGEL</sequence>
<evidence type="ECO:0000313" key="1">
    <source>
        <dbReference type="EMBL" id="PAV26987.1"/>
    </source>
</evidence>
<keyword evidence="2" id="KW-1185">Reference proteome</keyword>
<dbReference type="RefSeq" id="WP_095610014.1">
    <property type="nucleotide sequence ID" value="NZ_NMPM01000011.1"/>
</dbReference>
<name>A0A2A2I5R4_9GAMM</name>
<accession>A0A2A2I5R4</accession>
<gene>
    <name evidence="1" type="ORF">CF392_03120</name>
</gene>
<proteinExistence type="predicted"/>
<dbReference type="Proteomes" id="UP000218332">
    <property type="component" value="Unassembled WGS sequence"/>
</dbReference>
<evidence type="ECO:0000313" key="2">
    <source>
        <dbReference type="Proteomes" id="UP000218332"/>
    </source>
</evidence>
<reference evidence="1 2" key="1">
    <citation type="submission" date="2017-07" db="EMBL/GenBank/DDBJ databases">
        <title>Tamlnaduibacter salinus (Mi-7) genome sequencing.</title>
        <authorList>
            <person name="Verma A."/>
            <person name="Krishnamurthi S."/>
        </authorList>
    </citation>
    <scope>NUCLEOTIDE SEQUENCE [LARGE SCALE GENOMIC DNA]</scope>
    <source>
        <strain evidence="1 2">Mi-7</strain>
    </source>
</reference>